<evidence type="ECO:0000256" key="7">
    <source>
        <dbReference type="ARBA" id="ARBA00023136"/>
    </source>
</evidence>
<dbReference type="Pfam" id="PF01758">
    <property type="entry name" value="SBF"/>
    <property type="match status" value="1"/>
</dbReference>
<feature type="region of interest" description="Disordered" evidence="9">
    <location>
        <begin position="404"/>
        <end position="438"/>
    </location>
</feature>
<evidence type="ECO:0000256" key="3">
    <source>
        <dbReference type="ARBA" id="ARBA00022448"/>
    </source>
</evidence>
<comment type="similarity">
    <text evidence="2">Belongs to the arsenical resistance-3 (ACR3) (TC 2.A.59) family.</text>
</comment>
<evidence type="ECO:0000256" key="1">
    <source>
        <dbReference type="ARBA" id="ARBA00004651"/>
    </source>
</evidence>
<feature type="coiled-coil region" evidence="8">
    <location>
        <begin position="95"/>
        <end position="195"/>
    </location>
</feature>
<proteinExistence type="inferred from homology"/>
<feature type="region of interest" description="Disordered" evidence="9">
    <location>
        <begin position="196"/>
        <end position="236"/>
    </location>
</feature>
<dbReference type="Gene3D" id="1.20.1530.20">
    <property type="match status" value="1"/>
</dbReference>
<keyword evidence="8" id="KW-0175">Coiled coil</keyword>
<keyword evidence="3" id="KW-0813">Transport</keyword>
<keyword evidence="6 10" id="KW-1133">Transmembrane helix</keyword>
<evidence type="ECO:0000256" key="10">
    <source>
        <dbReference type="SAM" id="Phobius"/>
    </source>
</evidence>
<evidence type="ECO:0000256" key="2">
    <source>
        <dbReference type="ARBA" id="ARBA00010110"/>
    </source>
</evidence>
<dbReference type="PANTHER" id="PTHR43057">
    <property type="entry name" value="ARSENITE EFFLUX TRANSPORTER"/>
    <property type="match status" value="1"/>
</dbReference>
<feature type="transmembrane region" description="Helical" evidence="10">
    <location>
        <begin position="657"/>
        <end position="679"/>
    </location>
</feature>
<feature type="transmembrane region" description="Helical" evidence="10">
    <location>
        <begin position="626"/>
        <end position="645"/>
    </location>
</feature>
<feature type="transmembrane region" description="Helical" evidence="10">
    <location>
        <begin position="557"/>
        <end position="576"/>
    </location>
</feature>
<evidence type="ECO:0000256" key="8">
    <source>
        <dbReference type="SAM" id="Coils"/>
    </source>
</evidence>
<feature type="compositionally biased region" description="Polar residues" evidence="9">
    <location>
        <begin position="404"/>
        <end position="413"/>
    </location>
</feature>
<evidence type="ECO:0000313" key="12">
    <source>
        <dbReference type="Proteomes" id="UP001491310"/>
    </source>
</evidence>
<keyword evidence="7 10" id="KW-0472">Membrane</keyword>
<reference evidence="11 12" key="1">
    <citation type="journal article" date="2024" name="Nat. Commun.">
        <title>Phylogenomics reveals the evolutionary origins of lichenization in chlorophyte algae.</title>
        <authorList>
            <person name="Puginier C."/>
            <person name="Libourel C."/>
            <person name="Otte J."/>
            <person name="Skaloud P."/>
            <person name="Haon M."/>
            <person name="Grisel S."/>
            <person name="Petersen M."/>
            <person name="Berrin J.G."/>
            <person name="Delaux P.M."/>
            <person name="Dal Grande F."/>
            <person name="Keller J."/>
        </authorList>
    </citation>
    <scope>NUCLEOTIDE SEQUENCE [LARGE SCALE GENOMIC DNA]</scope>
    <source>
        <strain evidence="11 12">SAG 216-7</strain>
    </source>
</reference>
<gene>
    <name evidence="11" type="ORF">WJX75_006827</name>
</gene>
<feature type="transmembrane region" description="Helical" evidence="10">
    <location>
        <begin position="31"/>
        <end position="49"/>
    </location>
</feature>
<feature type="transmembrane region" description="Helical" evidence="10">
    <location>
        <begin position="699"/>
        <end position="722"/>
    </location>
</feature>
<feature type="transmembrane region" description="Helical" evidence="10">
    <location>
        <begin position="597"/>
        <end position="620"/>
    </location>
</feature>
<sequence length="775" mass="83696">MLPGGSYRSPLDDPRGFRKRNKWVRELGKRSPLIALLLLVGLLSSVGVYQTKVSRLQRELNSHKTGLETAKLDLYQQTRIGDHSRELAATRLRESDRLRHELDAAQRRAKIAEEDNVQKQAIVSHNNKQIQELNAKVQDLQNRHWEDANCRSELDMLKARTEHAQRSLQEKELAVSDKDRLLADLQRQVSELQARVMSGDSPKLDASIPLVRPGWTDPRGSQQQQPKNLSPPAPTQLSAEAHAGFAHVATMLTQQGIEDPLGEAHLARTLVQFFEGKMADLIGAEFRDPNAAPQQPMHEQLASTLSSLGIHSKHGPEHFQTTVRHMVDAVSHMTGQGAATAAGTTGQSAHMVSRDQLPQEGMPQADAQAGHQMGGRKDLGGADSAAHAGNVQQVPAAQLLEHAASTQGVQQVTPGHDHTGYPGWQQPGSNPAAPGYTDVPASFDAESNCISCIPPAEALQHEVGKFQVYGSNGDLLCPSCDATIKPGVPSSSSALEVHGFEAGDDGQGGAATATSVLMKLSLLDRFLPVWIIGAMALGILLGYFVPAVERAFNGVQIVDVSLPIAIGLWAMMWPVLTKVRYELLGSILSSRAIWGQLAISLVANWVLGPAIMVAFAWATLPDLPHYRAGVILVGLARCIAMVLLWNQLANGSPEYCAILVAVNSILQIVLYAPLALFYLEVVSGGAGAAGGVHIGFWTVARSVLLFLGIPLVAGIITRYTLLATIGERRFEKQFMPYFGPVALLGLIYTIIVMFSLQGHEVIANIGNVPKLSPHV</sequence>
<dbReference type="PANTHER" id="PTHR43057:SF1">
    <property type="entry name" value="ARSENICAL-RESISTANCE PROTEIN 3"/>
    <property type="match status" value="1"/>
</dbReference>
<keyword evidence="5 10" id="KW-0812">Transmembrane</keyword>
<feature type="region of interest" description="Disordered" evidence="9">
    <location>
        <begin position="357"/>
        <end position="385"/>
    </location>
</feature>
<dbReference type="Proteomes" id="UP001491310">
    <property type="component" value="Unassembled WGS sequence"/>
</dbReference>
<comment type="caution">
    <text evidence="11">The sequence shown here is derived from an EMBL/GenBank/DDBJ whole genome shotgun (WGS) entry which is preliminary data.</text>
</comment>
<dbReference type="InterPro" id="IPR038770">
    <property type="entry name" value="Na+/solute_symporter_sf"/>
</dbReference>
<keyword evidence="12" id="KW-1185">Reference proteome</keyword>
<organism evidence="11 12">
    <name type="scientific">Coccomyxa subellipsoidea</name>
    <dbReference type="NCBI Taxonomy" id="248742"/>
    <lineage>
        <taxon>Eukaryota</taxon>
        <taxon>Viridiplantae</taxon>
        <taxon>Chlorophyta</taxon>
        <taxon>core chlorophytes</taxon>
        <taxon>Trebouxiophyceae</taxon>
        <taxon>Trebouxiophyceae incertae sedis</taxon>
        <taxon>Coccomyxaceae</taxon>
        <taxon>Coccomyxa</taxon>
    </lineage>
</organism>
<evidence type="ECO:0000313" key="11">
    <source>
        <dbReference type="EMBL" id="KAK9909743.1"/>
    </source>
</evidence>
<dbReference type="EMBL" id="JALJOT010000006">
    <property type="protein sequence ID" value="KAK9909743.1"/>
    <property type="molecule type" value="Genomic_DNA"/>
</dbReference>
<dbReference type="InterPro" id="IPR004706">
    <property type="entry name" value="Arsenical-R_Acr3"/>
</dbReference>
<dbReference type="InterPro" id="IPR002657">
    <property type="entry name" value="BilAc:Na_symport/Acr3"/>
</dbReference>
<comment type="subcellular location">
    <subcellularLocation>
        <location evidence="1">Cell membrane</location>
        <topology evidence="1">Multi-pass membrane protein</topology>
    </subcellularLocation>
</comment>
<accession>A0ABR2YS26</accession>
<evidence type="ECO:0000256" key="5">
    <source>
        <dbReference type="ARBA" id="ARBA00022692"/>
    </source>
</evidence>
<feature type="compositionally biased region" description="Polar residues" evidence="9">
    <location>
        <begin position="219"/>
        <end position="228"/>
    </location>
</feature>
<evidence type="ECO:0000256" key="9">
    <source>
        <dbReference type="SAM" id="MobiDB-lite"/>
    </source>
</evidence>
<protein>
    <recommendedName>
        <fullName evidence="13">SBF-domain-containing protein</fullName>
    </recommendedName>
</protein>
<keyword evidence="4" id="KW-1003">Cell membrane</keyword>
<evidence type="ECO:0000256" key="4">
    <source>
        <dbReference type="ARBA" id="ARBA00022475"/>
    </source>
</evidence>
<evidence type="ECO:0008006" key="13">
    <source>
        <dbReference type="Google" id="ProtNLM"/>
    </source>
</evidence>
<evidence type="ECO:0000256" key="6">
    <source>
        <dbReference type="ARBA" id="ARBA00022989"/>
    </source>
</evidence>
<name>A0ABR2YS26_9CHLO</name>
<feature type="transmembrane region" description="Helical" evidence="10">
    <location>
        <begin position="526"/>
        <end position="545"/>
    </location>
</feature>
<feature type="transmembrane region" description="Helical" evidence="10">
    <location>
        <begin position="734"/>
        <end position="756"/>
    </location>
</feature>